<dbReference type="GO" id="GO:0005829">
    <property type="term" value="C:cytosol"/>
    <property type="evidence" value="ECO:0007669"/>
    <property type="project" value="TreeGrafter"/>
</dbReference>
<evidence type="ECO:0000259" key="7">
    <source>
        <dbReference type="PROSITE" id="PS50110"/>
    </source>
</evidence>
<dbReference type="SUPFAM" id="SSF46894">
    <property type="entry name" value="C-terminal effector domain of the bipartite response regulators"/>
    <property type="match status" value="1"/>
</dbReference>
<feature type="modified residue" description="4-aspartylphosphate" evidence="5">
    <location>
        <position position="66"/>
    </location>
</feature>
<dbReference type="Pfam" id="PF00072">
    <property type="entry name" value="Response_reg"/>
    <property type="match status" value="1"/>
</dbReference>
<gene>
    <name evidence="9" type="ORF">J4E96_01375</name>
</gene>
<dbReference type="InterPro" id="IPR039420">
    <property type="entry name" value="WalR-like"/>
</dbReference>
<evidence type="ECO:0000256" key="1">
    <source>
        <dbReference type="ARBA" id="ARBA00022553"/>
    </source>
</evidence>
<dbReference type="Proteomes" id="UP000663937">
    <property type="component" value="Chromosome"/>
</dbReference>
<proteinExistence type="predicted"/>
<keyword evidence="10" id="KW-1185">Reference proteome</keyword>
<dbReference type="PANTHER" id="PTHR48111">
    <property type="entry name" value="REGULATOR OF RPOS"/>
    <property type="match status" value="1"/>
</dbReference>
<evidence type="ECO:0000256" key="2">
    <source>
        <dbReference type="ARBA" id="ARBA00023015"/>
    </source>
</evidence>
<evidence type="ECO:0000313" key="10">
    <source>
        <dbReference type="Proteomes" id="UP000663937"/>
    </source>
</evidence>
<dbReference type="KEGG" id="psic:J4E96_01375"/>
<dbReference type="AlphaFoldDB" id="A0A8A4ZH94"/>
<dbReference type="GO" id="GO:0032993">
    <property type="term" value="C:protein-DNA complex"/>
    <property type="evidence" value="ECO:0007669"/>
    <property type="project" value="TreeGrafter"/>
</dbReference>
<dbReference type="PROSITE" id="PS50110">
    <property type="entry name" value="RESPONSE_REGULATORY"/>
    <property type="match status" value="1"/>
</dbReference>
<dbReference type="InterPro" id="IPR036388">
    <property type="entry name" value="WH-like_DNA-bd_sf"/>
</dbReference>
<evidence type="ECO:0000256" key="6">
    <source>
        <dbReference type="PROSITE-ProRule" id="PRU01091"/>
    </source>
</evidence>
<dbReference type="Gene3D" id="6.10.250.690">
    <property type="match status" value="1"/>
</dbReference>
<dbReference type="Gene3D" id="1.10.10.10">
    <property type="entry name" value="Winged helix-like DNA-binding domain superfamily/Winged helix DNA-binding domain"/>
    <property type="match status" value="1"/>
</dbReference>
<evidence type="ECO:0000256" key="3">
    <source>
        <dbReference type="ARBA" id="ARBA00023125"/>
    </source>
</evidence>
<dbReference type="InterPro" id="IPR001867">
    <property type="entry name" value="OmpR/PhoB-type_DNA-bd"/>
</dbReference>
<dbReference type="SMART" id="SM00862">
    <property type="entry name" value="Trans_reg_C"/>
    <property type="match status" value="1"/>
</dbReference>
<dbReference type="GO" id="GO:0006355">
    <property type="term" value="P:regulation of DNA-templated transcription"/>
    <property type="evidence" value="ECO:0007669"/>
    <property type="project" value="InterPro"/>
</dbReference>
<dbReference type="CDD" id="cd00383">
    <property type="entry name" value="trans_reg_C"/>
    <property type="match status" value="1"/>
</dbReference>
<accession>A0A8A4ZH94</accession>
<feature type="domain" description="Response regulatory" evidence="7">
    <location>
        <begin position="17"/>
        <end position="131"/>
    </location>
</feature>
<dbReference type="InterPro" id="IPR011006">
    <property type="entry name" value="CheY-like_superfamily"/>
</dbReference>
<protein>
    <submittedName>
        <fullName evidence="9">Response regulator transcription factor</fullName>
    </submittedName>
</protein>
<dbReference type="Pfam" id="PF00486">
    <property type="entry name" value="Trans_reg_C"/>
    <property type="match status" value="1"/>
</dbReference>
<keyword evidence="2" id="KW-0805">Transcription regulation</keyword>
<name>A0A8A4ZH94_9MICO</name>
<dbReference type="EMBL" id="CP071868">
    <property type="protein sequence ID" value="QTE31244.1"/>
    <property type="molecule type" value="Genomic_DNA"/>
</dbReference>
<organism evidence="9 10">
    <name type="scientific">Pengzhenrongella sicca</name>
    <dbReference type="NCBI Taxonomy" id="2819238"/>
    <lineage>
        <taxon>Bacteria</taxon>
        <taxon>Bacillati</taxon>
        <taxon>Actinomycetota</taxon>
        <taxon>Actinomycetes</taxon>
        <taxon>Micrococcales</taxon>
        <taxon>Pengzhenrongella</taxon>
    </lineage>
</organism>
<dbReference type="PROSITE" id="PS51755">
    <property type="entry name" value="OMPR_PHOB"/>
    <property type="match status" value="1"/>
</dbReference>
<evidence type="ECO:0000313" key="9">
    <source>
        <dbReference type="EMBL" id="QTE31244.1"/>
    </source>
</evidence>
<keyword evidence="4" id="KW-0804">Transcription</keyword>
<dbReference type="SMART" id="SM00448">
    <property type="entry name" value="REC"/>
    <property type="match status" value="1"/>
</dbReference>
<evidence type="ECO:0000259" key="8">
    <source>
        <dbReference type="PROSITE" id="PS51755"/>
    </source>
</evidence>
<keyword evidence="1 5" id="KW-0597">Phosphoprotein</keyword>
<dbReference type="InterPro" id="IPR001789">
    <property type="entry name" value="Sig_transdc_resp-reg_receiver"/>
</dbReference>
<keyword evidence="3 6" id="KW-0238">DNA-binding</keyword>
<dbReference type="PANTHER" id="PTHR48111:SF4">
    <property type="entry name" value="DNA-BINDING DUAL TRANSCRIPTIONAL REGULATOR OMPR"/>
    <property type="match status" value="1"/>
</dbReference>
<evidence type="ECO:0000256" key="4">
    <source>
        <dbReference type="ARBA" id="ARBA00023163"/>
    </source>
</evidence>
<feature type="DNA-binding region" description="OmpR/PhoB-type" evidence="6">
    <location>
        <begin position="141"/>
        <end position="236"/>
    </location>
</feature>
<dbReference type="InterPro" id="IPR016032">
    <property type="entry name" value="Sig_transdc_resp-reg_C-effctor"/>
</dbReference>
<reference evidence="9" key="1">
    <citation type="submission" date="2021-03" db="EMBL/GenBank/DDBJ databases">
        <title>Pengzhenrongella sicca gen. nov., sp. nov., a new member of suborder Micrococcineae isolated from High-Arctic tundra soil.</title>
        <authorList>
            <person name="Peng F."/>
        </authorList>
    </citation>
    <scope>NUCLEOTIDE SEQUENCE</scope>
    <source>
        <strain evidence="9">LRZ-2</strain>
    </source>
</reference>
<dbReference type="GO" id="GO:0000976">
    <property type="term" value="F:transcription cis-regulatory region binding"/>
    <property type="evidence" value="ECO:0007669"/>
    <property type="project" value="TreeGrafter"/>
</dbReference>
<dbReference type="Gene3D" id="3.40.50.2300">
    <property type="match status" value="1"/>
</dbReference>
<dbReference type="SUPFAM" id="SSF52172">
    <property type="entry name" value="CheY-like"/>
    <property type="match status" value="1"/>
</dbReference>
<sequence>MSRHDPRADRAAPGKGLVVVAEDDPAVASLVRLYLDRDGFGVETYGNGATALQAIRSHRPVAVVLDIGLPGMDGIEVCRRLRADGDRTPVLFVTARDDEVDRVLGLELGADDYVTKPFSPRELVARVHAVLRRSQPDDAAGGRHTLGPVVLDAAQRRAWNEGAEVALTATEFDLLAHLVRQPGRVWQRDELLGAVWGYSAAAGSRTVDVHISQLRTKFGAGCPIRTVRGVGYAADERGDVR</sequence>
<evidence type="ECO:0000256" key="5">
    <source>
        <dbReference type="PROSITE-ProRule" id="PRU00169"/>
    </source>
</evidence>
<feature type="domain" description="OmpR/PhoB-type" evidence="8">
    <location>
        <begin position="141"/>
        <end position="236"/>
    </location>
</feature>
<dbReference type="GO" id="GO:0000156">
    <property type="term" value="F:phosphorelay response regulator activity"/>
    <property type="evidence" value="ECO:0007669"/>
    <property type="project" value="TreeGrafter"/>
</dbReference>